<keyword evidence="2" id="KW-0812">Transmembrane</keyword>
<keyword evidence="3" id="KW-1133">Transmembrane helix</keyword>
<evidence type="ECO:0000313" key="7">
    <source>
        <dbReference type="Proteomes" id="UP000594263"/>
    </source>
</evidence>
<evidence type="ECO:0000313" key="6">
    <source>
        <dbReference type="EnsemblPlants" id="Kaladp0058s0254.1.v1.1"/>
    </source>
</evidence>
<dbReference type="GO" id="GO:0030943">
    <property type="term" value="F:mitochondrion targeting sequence binding"/>
    <property type="evidence" value="ECO:0007669"/>
    <property type="project" value="TreeGrafter"/>
</dbReference>
<proteinExistence type="predicted"/>
<reference evidence="6" key="1">
    <citation type="submission" date="2021-01" db="UniProtKB">
        <authorList>
            <consortium name="EnsemblPlants"/>
        </authorList>
    </citation>
    <scope>IDENTIFICATION</scope>
</reference>
<dbReference type="AlphaFoldDB" id="A0A7N0UBL0"/>
<evidence type="ECO:0000256" key="3">
    <source>
        <dbReference type="ARBA" id="ARBA00022989"/>
    </source>
</evidence>
<dbReference type="GO" id="GO:0045039">
    <property type="term" value="P:protein insertion into mitochondrial inner membrane"/>
    <property type="evidence" value="ECO:0007669"/>
    <property type="project" value="InterPro"/>
</dbReference>
<sequence length="197" mass="21217">MASGERKTLNPPQTPPPPETISSPSDGWIQRIVTPTAIAGVVGGCAGTVSKHRKVHGLAHMSATYAANLAIVAATYCGMREMVRASRHSEPDDLINSALGGFASGALLGRLQAGQLGAVRYSVGFAVIGTAIDYATQRLRPKAASYMAVAQNVDSWRLPEWSPIQIMDEEERAAKKAREKQLYEERRRQLGLSDDNS</sequence>
<evidence type="ECO:0000256" key="5">
    <source>
        <dbReference type="SAM" id="MobiDB-lite"/>
    </source>
</evidence>
<dbReference type="GO" id="GO:0042721">
    <property type="term" value="C:TIM22 mitochondrial import inner membrane insertion complex"/>
    <property type="evidence" value="ECO:0007669"/>
    <property type="project" value="InterPro"/>
</dbReference>
<keyword evidence="7" id="KW-1185">Reference proteome</keyword>
<dbReference type="Gramene" id="Kaladp0058s0254.1.v1.1">
    <property type="protein sequence ID" value="Kaladp0058s0254.1.v1.1"/>
    <property type="gene ID" value="Kaladp0058s0254.v1.1"/>
</dbReference>
<dbReference type="GO" id="GO:0008320">
    <property type="term" value="F:protein transmembrane transporter activity"/>
    <property type="evidence" value="ECO:0007669"/>
    <property type="project" value="TreeGrafter"/>
</dbReference>
<dbReference type="EnsemblPlants" id="Kaladp0058s0254.1.v1.1">
    <property type="protein sequence ID" value="Kaladp0058s0254.1.v1.1"/>
    <property type="gene ID" value="Kaladp0058s0254.v1.1"/>
</dbReference>
<comment type="subcellular location">
    <subcellularLocation>
        <location evidence="1">Membrane</location>
        <topology evidence="1">Multi-pass membrane protein</topology>
    </subcellularLocation>
</comment>
<dbReference type="InterPro" id="IPR039175">
    <property type="entry name" value="TIM22"/>
</dbReference>
<evidence type="ECO:0000256" key="4">
    <source>
        <dbReference type="ARBA" id="ARBA00023136"/>
    </source>
</evidence>
<protein>
    <submittedName>
        <fullName evidence="6">Uncharacterized protein</fullName>
    </submittedName>
</protein>
<accession>A0A7N0UBL0</accession>
<feature type="region of interest" description="Disordered" evidence="5">
    <location>
        <begin position="1"/>
        <end position="26"/>
    </location>
</feature>
<organism evidence="6 7">
    <name type="scientific">Kalanchoe fedtschenkoi</name>
    <name type="common">Lavender scallops</name>
    <name type="synonym">South American air plant</name>
    <dbReference type="NCBI Taxonomy" id="63787"/>
    <lineage>
        <taxon>Eukaryota</taxon>
        <taxon>Viridiplantae</taxon>
        <taxon>Streptophyta</taxon>
        <taxon>Embryophyta</taxon>
        <taxon>Tracheophyta</taxon>
        <taxon>Spermatophyta</taxon>
        <taxon>Magnoliopsida</taxon>
        <taxon>eudicotyledons</taxon>
        <taxon>Gunneridae</taxon>
        <taxon>Pentapetalae</taxon>
        <taxon>Saxifragales</taxon>
        <taxon>Crassulaceae</taxon>
        <taxon>Kalanchoe</taxon>
    </lineage>
</organism>
<name>A0A7N0UBL0_KALFE</name>
<dbReference type="PANTHER" id="PTHR14110">
    <property type="entry name" value="MITOCHONDRIAL IMPORT INNER MEMBRANE TRANSLOCASE SUBUNIT TIM22"/>
    <property type="match status" value="1"/>
</dbReference>
<dbReference type="OMA" id="ICATYAT"/>
<keyword evidence="4" id="KW-0472">Membrane</keyword>
<evidence type="ECO:0000256" key="1">
    <source>
        <dbReference type="ARBA" id="ARBA00004141"/>
    </source>
</evidence>
<dbReference type="PANTHER" id="PTHR14110:SF10">
    <property type="entry name" value="OS04G0376100 PROTEIN"/>
    <property type="match status" value="1"/>
</dbReference>
<evidence type="ECO:0000256" key="2">
    <source>
        <dbReference type="ARBA" id="ARBA00022692"/>
    </source>
</evidence>
<dbReference type="Proteomes" id="UP000594263">
    <property type="component" value="Unplaced"/>
</dbReference>